<dbReference type="Gene3D" id="3.40.1190.10">
    <property type="entry name" value="Mur-like, catalytic domain"/>
    <property type="match status" value="1"/>
</dbReference>
<accession>A0A0G4B414</accession>
<dbReference type="PATRIC" id="fig|1618337.4.peg.495"/>
<feature type="domain" description="Mur ligase C-terminal" evidence="3">
    <location>
        <begin position="271"/>
        <end position="407"/>
    </location>
</feature>
<dbReference type="InterPro" id="IPR005761">
    <property type="entry name" value="UDP-N-AcMur-Glu-dNH2Pim_ligase"/>
</dbReference>
<feature type="domain" description="Mur ligase central" evidence="4">
    <location>
        <begin position="41"/>
        <end position="249"/>
    </location>
</feature>
<dbReference type="NCBIfam" id="TIGR01085">
    <property type="entry name" value="murE"/>
    <property type="match status" value="1"/>
</dbReference>
<dbReference type="Pfam" id="PF02875">
    <property type="entry name" value="Mur_ligase_C"/>
    <property type="match status" value="1"/>
</dbReference>
<protein>
    <submittedName>
        <fullName evidence="5">UDP-N-acetylmuramoylalanyl-D-glutamate--2, 6-diaminopimelate ligase, UDP-N-acetylmuramoyl-L-alanyl-D-glutamate--2, 6-diaminopimelate ligase</fullName>
        <ecNumber evidence="5">6.3.2.13</ecNumber>
    </submittedName>
</protein>
<comment type="subcellular location">
    <subcellularLocation>
        <location evidence="2">Cytoplasm</location>
    </subcellularLocation>
</comment>
<keyword evidence="2" id="KW-0961">Cell wall biogenesis/degradation</keyword>
<dbReference type="Gene3D" id="3.90.190.20">
    <property type="entry name" value="Mur ligase, C-terminal domain"/>
    <property type="match status" value="1"/>
</dbReference>
<dbReference type="GO" id="GO:0005524">
    <property type="term" value="F:ATP binding"/>
    <property type="evidence" value="ECO:0007669"/>
    <property type="project" value="InterPro"/>
</dbReference>
<proteinExistence type="inferred from homology"/>
<evidence type="ECO:0000259" key="4">
    <source>
        <dbReference type="Pfam" id="PF08245"/>
    </source>
</evidence>
<dbReference type="SUPFAM" id="SSF53244">
    <property type="entry name" value="MurD-like peptide ligases, peptide-binding domain"/>
    <property type="match status" value="1"/>
</dbReference>
<dbReference type="GO" id="GO:0005737">
    <property type="term" value="C:cytoplasm"/>
    <property type="evidence" value="ECO:0007669"/>
    <property type="project" value="UniProtKB-SubCell"/>
</dbReference>
<organism evidence="5 6">
    <name type="scientific">Berkelbacteria bacterium GW2011_GWE1_39_12</name>
    <dbReference type="NCBI Taxonomy" id="1618337"/>
    <lineage>
        <taxon>Bacteria</taxon>
        <taxon>Candidatus Berkelbacteria</taxon>
    </lineage>
</organism>
<keyword evidence="2" id="KW-0132">Cell division</keyword>
<dbReference type="PANTHER" id="PTHR23135:SF4">
    <property type="entry name" value="UDP-N-ACETYLMURAMOYL-L-ALANYL-D-GLUTAMATE--2,6-DIAMINOPIMELATE LIGASE MURE HOMOLOG, CHLOROPLASTIC"/>
    <property type="match status" value="1"/>
</dbReference>
<dbReference type="InterPro" id="IPR036615">
    <property type="entry name" value="Mur_ligase_C_dom_sf"/>
</dbReference>
<dbReference type="Pfam" id="PF08245">
    <property type="entry name" value="Mur_ligase_M"/>
    <property type="match status" value="1"/>
</dbReference>
<dbReference type="STRING" id="1618337.UT28_C0001G0495"/>
<dbReference type="GO" id="GO:0071555">
    <property type="term" value="P:cell wall organization"/>
    <property type="evidence" value="ECO:0007669"/>
    <property type="project" value="UniProtKB-KW"/>
</dbReference>
<evidence type="ECO:0000313" key="5">
    <source>
        <dbReference type="EMBL" id="AKM82300.1"/>
    </source>
</evidence>
<dbReference type="UniPathway" id="UPA00219"/>
<keyword evidence="2" id="KW-0131">Cell cycle</keyword>
<dbReference type="GO" id="GO:0009252">
    <property type="term" value="P:peptidoglycan biosynthetic process"/>
    <property type="evidence" value="ECO:0007669"/>
    <property type="project" value="UniProtKB-UniPathway"/>
</dbReference>
<dbReference type="Proteomes" id="UP000035648">
    <property type="component" value="Chromosome"/>
</dbReference>
<dbReference type="KEGG" id="bbgw:UT28_C0001G0495"/>
<dbReference type="InterPro" id="IPR004101">
    <property type="entry name" value="Mur_ligase_C"/>
</dbReference>
<keyword evidence="2" id="KW-0133">Cell shape</keyword>
<dbReference type="NCBIfam" id="NF001126">
    <property type="entry name" value="PRK00139.1-4"/>
    <property type="match status" value="1"/>
</dbReference>
<evidence type="ECO:0000256" key="1">
    <source>
        <dbReference type="ARBA" id="ARBA00005898"/>
    </source>
</evidence>
<comment type="pathway">
    <text evidence="2">Cell wall biogenesis; peptidoglycan biosynthesis.</text>
</comment>
<keyword evidence="5" id="KW-0436">Ligase</keyword>
<dbReference type="PANTHER" id="PTHR23135">
    <property type="entry name" value="MUR LIGASE FAMILY MEMBER"/>
    <property type="match status" value="1"/>
</dbReference>
<dbReference type="GO" id="GO:0051301">
    <property type="term" value="P:cell division"/>
    <property type="evidence" value="ECO:0007669"/>
    <property type="project" value="UniProtKB-KW"/>
</dbReference>
<sequence>MKDQLRKILPPSVILWSHKLRGMLAAAIYGNPAQNLKIIGVTGTNGKTTTCNMIAKILEKANYNVGLASTINYKIGDKEWDNKTKMTNVSPFGLQKFLKECVKAGCHWVVLETSSHGIAQYRNYGIDYDVAVLTNVTHDHLDYHKTFEEYRNVKGRMFSSGNSINIINADDMKTAKYFYDLPSRKTYTYGTDQPENGHITKPEILGKKILLEPSSSLVSVVTPIGQVAYELKLPGMFNIYNALAATAVAVALNIHLSVCKQALESIESIPGRMEKVDVGQSFTVLVDYAHTPDALEKIFQTLQMAKRARIISVLGSCGDRDKTKRPILGALAGRFADVVIVTNEDPYTEDASKIIEEVASGVPRGADPKKPKVSGENFFKIYDRKKAIAKAINMAYKDDIVLITGKGAEECMVVGNEKIPWSDRKITKELLLKRING</sequence>
<comment type="similarity">
    <text evidence="1">Belongs to the MurCDEF family. MurE subfamily.</text>
</comment>
<gene>
    <name evidence="5" type="primary">murE</name>
    <name evidence="5" type="ORF">UT28_C0001G0495</name>
</gene>
<evidence type="ECO:0000259" key="3">
    <source>
        <dbReference type="Pfam" id="PF02875"/>
    </source>
</evidence>
<dbReference type="AlphaFoldDB" id="A0A0G4B414"/>
<dbReference type="GO" id="GO:0008360">
    <property type="term" value="P:regulation of cell shape"/>
    <property type="evidence" value="ECO:0007669"/>
    <property type="project" value="UniProtKB-KW"/>
</dbReference>
<name>A0A0G4B414_9BACT</name>
<keyword evidence="2" id="KW-0573">Peptidoglycan synthesis</keyword>
<dbReference type="SUPFAM" id="SSF53623">
    <property type="entry name" value="MurD-like peptide ligases, catalytic domain"/>
    <property type="match status" value="1"/>
</dbReference>
<dbReference type="EMBL" id="CP011213">
    <property type="protein sequence ID" value="AKM82300.1"/>
    <property type="molecule type" value="Genomic_DNA"/>
</dbReference>
<dbReference type="InterPro" id="IPR013221">
    <property type="entry name" value="Mur_ligase_cen"/>
</dbReference>
<dbReference type="GO" id="GO:0008765">
    <property type="term" value="F:UDP-N-acetylmuramoylalanyl-D-glutamate-2,6-diaminopimelate ligase activity"/>
    <property type="evidence" value="ECO:0007669"/>
    <property type="project" value="UniProtKB-EC"/>
</dbReference>
<dbReference type="InterPro" id="IPR036565">
    <property type="entry name" value="Mur-like_cat_sf"/>
</dbReference>
<evidence type="ECO:0000256" key="2">
    <source>
        <dbReference type="RuleBase" id="RU004135"/>
    </source>
</evidence>
<evidence type="ECO:0000313" key="6">
    <source>
        <dbReference type="Proteomes" id="UP000035648"/>
    </source>
</evidence>
<dbReference type="EC" id="6.3.2.13" evidence="5"/>
<reference evidence="5 6" key="1">
    <citation type="journal article" date="2015" name="Nature">
        <title>rRNA introns, odd ribosomes, and small enigmatic genomes across a large radiation of phyla.</title>
        <authorList>
            <person name="Brown C.T."/>
            <person name="Hug L.A."/>
            <person name="Thomas B.C."/>
            <person name="Sharon I."/>
            <person name="Castelle C.J."/>
            <person name="Singh A."/>
            <person name="Wilkins M.J."/>
            <person name="Williams K.H."/>
            <person name="Banfield J.F."/>
        </authorList>
    </citation>
    <scope>NUCLEOTIDE SEQUENCE [LARGE SCALE GENOMIC DNA]</scope>
</reference>